<reference evidence="2" key="1">
    <citation type="journal article" date="2014" name="Int. J. Syst. Evol. Microbiol.">
        <title>Complete genome sequence of Corynebacterium casei LMG S-19264T (=DSM 44701T), isolated from a smear-ripened cheese.</title>
        <authorList>
            <consortium name="US DOE Joint Genome Institute (JGI-PGF)"/>
            <person name="Walter F."/>
            <person name="Albersmeier A."/>
            <person name="Kalinowski J."/>
            <person name="Ruckert C."/>
        </authorList>
    </citation>
    <scope>NUCLEOTIDE SEQUENCE</scope>
    <source>
        <strain evidence="2">CGMCC 1.16067</strain>
    </source>
</reference>
<dbReference type="Pfam" id="PF00583">
    <property type="entry name" value="Acetyltransf_1"/>
    <property type="match status" value="1"/>
</dbReference>
<feature type="domain" description="N-acetyltransferase" evidence="1">
    <location>
        <begin position="1"/>
        <end position="161"/>
    </location>
</feature>
<dbReference type="AlphaFoldDB" id="A0A917BCM2"/>
<comment type="caution">
    <text evidence="2">The sequence shown here is derived from an EMBL/GenBank/DDBJ whole genome shotgun (WGS) entry which is preliminary data.</text>
</comment>
<proteinExistence type="predicted"/>
<gene>
    <name evidence="2" type="ORF">GCM10011519_08460</name>
</gene>
<reference evidence="2" key="2">
    <citation type="submission" date="2020-09" db="EMBL/GenBank/DDBJ databases">
        <authorList>
            <person name="Sun Q."/>
            <person name="Zhou Y."/>
        </authorList>
    </citation>
    <scope>NUCLEOTIDE SEQUENCE</scope>
    <source>
        <strain evidence="2">CGMCC 1.16067</strain>
    </source>
</reference>
<dbReference type="InterPro" id="IPR016181">
    <property type="entry name" value="Acyl_CoA_acyltransferase"/>
</dbReference>
<name>A0A917BCM2_9ACTN</name>
<organism evidence="2 3">
    <name type="scientific">Marmoricola endophyticus</name>
    <dbReference type="NCBI Taxonomy" id="2040280"/>
    <lineage>
        <taxon>Bacteria</taxon>
        <taxon>Bacillati</taxon>
        <taxon>Actinomycetota</taxon>
        <taxon>Actinomycetes</taxon>
        <taxon>Propionibacteriales</taxon>
        <taxon>Nocardioidaceae</taxon>
        <taxon>Marmoricola</taxon>
    </lineage>
</organism>
<dbReference type="Gene3D" id="3.40.630.30">
    <property type="match status" value="1"/>
</dbReference>
<evidence type="ECO:0000313" key="2">
    <source>
        <dbReference type="EMBL" id="GGF37250.1"/>
    </source>
</evidence>
<dbReference type="RefSeq" id="WP_188778517.1">
    <property type="nucleotide sequence ID" value="NZ_BMKQ01000001.1"/>
</dbReference>
<evidence type="ECO:0000259" key="1">
    <source>
        <dbReference type="PROSITE" id="PS51186"/>
    </source>
</evidence>
<dbReference type="EMBL" id="BMKQ01000001">
    <property type="protein sequence ID" value="GGF37250.1"/>
    <property type="molecule type" value="Genomic_DNA"/>
</dbReference>
<keyword evidence="3" id="KW-1185">Reference proteome</keyword>
<sequence length="163" mass="18573">MDVRPVAPDQWPVLEWLWQAYAADLSAFRDSYPRPDGRFNHASLDDHREDAAAYLAWHDPDQGHGEVPVGFAVVSAGEHGEWHMMAFFVVRRMRGSGAARDLALDVVAQHPGRWEIAFQDENPTAARFWRRTADVAFPDGWREERRPVPGKPELPYDVWILGG</sequence>
<dbReference type="GO" id="GO:0016747">
    <property type="term" value="F:acyltransferase activity, transferring groups other than amino-acyl groups"/>
    <property type="evidence" value="ECO:0007669"/>
    <property type="project" value="InterPro"/>
</dbReference>
<protein>
    <recommendedName>
        <fullName evidence="1">N-acetyltransferase domain-containing protein</fullName>
    </recommendedName>
</protein>
<evidence type="ECO:0000313" key="3">
    <source>
        <dbReference type="Proteomes" id="UP000649179"/>
    </source>
</evidence>
<dbReference type="InterPro" id="IPR000182">
    <property type="entry name" value="GNAT_dom"/>
</dbReference>
<dbReference type="PROSITE" id="PS51186">
    <property type="entry name" value="GNAT"/>
    <property type="match status" value="1"/>
</dbReference>
<accession>A0A917BCM2</accession>
<dbReference type="SUPFAM" id="SSF55729">
    <property type="entry name" value="Acyl-CoA N-acyltransferases (Nat)"/>
    <property type="match status" value="1"/>
</dbReference>
<dbReference type="Proteomes" id="UP000649179">
    <property type="component" value="Unassembled WGS sequence"/>
</dbReference>